<protein>
    <recommendedName>
        <fullName evidence="3">Phosphate-selective porin O and P</fullName>
    </recommendedName>
</protein>
<dbReference type="RefSeq" id="WP_076453735.1">
    <property type="nucleotide sequence ID" value="NZ_FTOB01000001.1"/>
</dbReference>
<dbReference type="EMBL" id="FTOB01000001">
    <property type="protein sequence ID" value="SIS43371.1"/>
    <property type="molecule type" value="Genomic_DNA"/>
</dbReference>
<comment type="caution">
    <text evidence="1">The sequence shown here is derived from an EMBL/GenBank/DDBJ whole genome shotgun (WGS) entry which is preliminary data.</text>
</comment>
<reference evidence="1 2" key="1">
    <citation type="submission" date="2017-01" db="EMBL/GenBank/DDBJ databases">
        <authorList>
            <person name="Varghese N."/>
            <person name="Submissions S."/>
        </authorList>
    </citation>
    <scope>NUCLEOTIDE SEQUENCE [LARGE SCALE GENOMIC DNA]</scope>
    <source>
        <strain evidence="1 2">DSM 2061</strain>
    </source>
</reference>
<accession>A0ABY1KKC4</accession>
<keyword evidence="2" id="KW-1185">Reference proteome</keyword>
<proteinExistence type="predicted"/>
<name>A0ABY1KKC4_9FLAO</name>
<sequence>MNFHSFLFLIICSDSKSSGNVKHILLSGLSLNLLYVLGIGNLYGQEVLKLEKVRSNFFSTQFNLHAGYIHDEEGNRFGTTTRGQRNLVAFQFFHKQKRDVTTDPTKLIRFNSLMFRVATPTSLDFTKENNGINFKVRLIKAWAKFSTKWVNTTIWVGNKTLPYGHSHFLDTASSFMLHSINIDMGFIQDLGVFVKTPISNKIDAQFSIGTGGLFSTALLEIEGNDYSYNSFKRDKRWLVVAHFDNRHFLNDKIGVNLVSGRIKDKLVNDDFIQINRIGVYWKHKDKNKLKVINQVFVGSSKSCEYGSFMSLNTQSSLGYYLKDDFSIDTSFVSSYLTSTSSNQYYLNYTSGMSFTYMIEPLKRLKLNSYYTNIYDLNERNWGVLLQLTMEFGNKPKF</sequence>
<evidence type="ECO:0000313" key="2">
    <source>
        <dbReference type="Proteomes" id="UP000185728"/>
    </source>
</evidence>
<dbReference type="Proteomes" id="UP000185728">
    <property type="component" value="Unassembled WGS sequence"/>
</dbReference>
<evidence type="ECO:0000313" key="1">
    <source>
        <dbReference type="EMBL" id="SIS43371.1"/>
    </source>
</evidence>
<evidence type="ECO:0008006" key="3">
    <source>
        <dbReference type="Google" id="ProtNLM"/>
    </source>
</evidence>
<gene>
    <name evidence="1" type="ORF">SAMN05421766_101965</name>
</gene>
<organism evidence="1 2">
    <name type="scientific">Zobellia uliginosa</name>
    <dbReference type="NCBI Taxonomy" id="143224"/>
    <lineage>
        <taxon>Bacteria</taxon>
        <taxon>Pseudomonadati</taxon>
        <taxon>Bacteroidota</taxon>
        <taxon>Flavobacteriia</taxon>
        <taxon>Flavobacteriales</taxon>
        <taxon>Flavobacteriaceae</taxon>
        <taxon>Zobellia</taxon>
    </lineage>
</organism>